<evidence type="ECO:0000313" key="2">
    <source>
        <dbReference type="EMBL" id="NIE44811.1"/>
    </source>
</evidence>
<organism evidence="2">
    <name type="scientific">Rhipicephalus microplus</name>
    <name type="common">Cattle tick</name>
    <name type="synonym">Boophilus microplus</name>
    <dbReference type="NCBI Taxonomy" id="6941"/>
    <lineage>
        <taxon>Eukaryota</taxon>
        <taxon>Metazoa</taxon>
        <taxon>Ecdysozoa</taxon>
        <taxon>Arthropoda</taxon>
        <taxon>Chelicerata</taxon>
        <taxon>Arachnida</taxon>
        <taxon>Acari</taxon>
        <taxon>Parasitiformes</taxon>
        <taxon>Ixodida</taxon>
        <taxon>Ixodoidea</taxon>
        <taxon>Ixodidae</taxon>
        <taxon>Rhipicephalinae</taxon>
        <taxon>Rhipicephalus</taxon>
        <taxon>Boophilus</taxon>
    </lineage>
</organism>
<sequence>MLVVRVKMFCFLNCSAHAHSTCIIYNLNSSSGHSKLYMHHAINAALLLLLSSYGLTKSCCTLLFIGVGVNNFQVLSMSSLIVDTLN</sequence>
<reference evidence="2" key="1">
    <citation type="submission" date="2020-03" db="EMBL/GenBank/DDBJ databases">
        <title>A transcriptome and proteome of the tick Rhipicephalus microplus shaped by the genetic composition of its hosts and developmental stage.</title>
        <authorList>
            <person name="Garcia G.R."/>
            <person name="Ribeiro J.M.C."/>
            <person name="Maruyama S.R."/>
            <person name="Gardinasse L.G."/>
            <person name="Nelson K."/>
            <person name="Ferreira B.R."/>
            <person name="Andrade T.G."/>
            <person name="Santos I.K.F.M."/>
        </authorList>
    </citation>
    <scope>NUCLEOTIDE SEQUENCE</scope>
    <source>
        <strain evidence="2">NSGR</strain>
        <tissue evidence="2">Salivary glands</tissue>
    </source>
</reference>
<evidence type="ECO:0000256" key="1">
    <source>
        <dbReference type="SAM" id="SignalP"/>
    </source>
</evidence>
<dbReference type="AlphaFoldDB" id="A0A6G5A1C2"/>
<name>A0A6G5A1C2_RHIMP</name>
<keyword evidence="1" id="KW-0732">Signal</keyword>
<protein>
    <recommendedName>
        <fullName evidence="3">Secreted protein</fullName>
    </recommendedName>
</protein>
<proteinExistence type="predicted"/>
<feature type="chain" id="PRO_5026037498" description="Secreted protein" evidence="1">
    <location>
        <begin position="19"/>
        <end position="86"/>
    </location>
</feature>
<feature type="signal peptide" evidence="1">
    <location>
        <begin position="1"/>
        <end position="18"/>
    </location>
</feature>
<evidence type="ECO:0008006" key="3">
    <source>
        <dbReference type="Google" id="ProtNLM"/>
    </source>
</evidence>
<accession>A0A6G5A1C2</accession>
<dbReference type="EMBL" id="GIKN01002538">
    <property type="protein sequence ID" value="NIE44811.1"/>
    <property type="molecule type" value="Transcribed_RNA"/>
</dbReference>